<dbReference type="EMBL" id="LQZQ01000002">
    <property type="protein sequence ID" value="KYG81694.1"/>
    <property type="molecule type" value="Genomic_DNA"/>
</dbReference>
<evidence type="ECO:0000313" key="4">
    <source>
        <dbReference type="Proteomes" id="UP000075583"/>
    </source>
</evidence>
<evidence type="ECO:0000256" key="1">
    <source>
        <dbReference type="ARBA" id="ARBA00006226"/>
    </source>
</evidence>
<comment type="similarity">
    <text evidence="1">Belongs to the RelE toxin family.</text>
</comment>
<comment type="caution">
    <text evidence="3">The sequence shown here is derived from an EMBL/GenBank/DDBJ whole genome shotgun (WGS) entry which is preliminary data.</text>
</comment>
<dbReference type="InterPro" id="IPR007712">
    <property type="entry name" value="RelE/ParE_toxin"/>
</dbReference>
<reference evidence="3" key="1">
    <citation type="submission" date="2016-01" db="EMBL/GenBank/DDBJ databases">
        <title>Genome sequencing of Roseivirga ehrenbergii KMM 6017.</title>
        <authorList>
            <person name="Selvaratnam C."/>
            <person name="Thevarajoo S."/>
            <person name="Goh K.M."/>
            <person name="Ee R."/>
            <person name="Chan K.-G."/>
            <person name="Chong C.S."/>
        </authorList>
    </citation>
    <scope>NUCLEOTIDE SEQUENCE [LARGE SCALE GENOMIC DNA]</scope>
    <source>
        <strain evidence="3">KMM 6017</strain>
    </source>
</reference>
<accession>A0A150XSL9</accession>
<keyword evidence="2" id="KW-1277">Toxin-antitoxin system</keyword>
<dbReference type="OrthoDB" id="1098070at2"/>
<gene>
    <name evidence="3" type="ORF">MB14_14015</name>
</gene>
<dbReference type="Gene3D" id="3.30.2310.20">
    <property type="entry name" value="RelE-like"/>
    <property type="match status" value="1"/>
</dbReference>
<dbReference type="Proteomes" id="UP000075583">
    <property type="component" value="Unassembled WGS sequence"/>
</dbReference>
<dbReference type="Pfam" id="PF05016">
    <property type="entry name" value="ParE_toxin"/>
    <property type="match status" value="1"/>
</dbReference>
<dbReference type="InterPro" id="IPR035093">
    <property type="entry name" value="RelE/ParE_toxin_dom_sf"/>
</dbReference>
<name>A0A150XSL9_ROSEK</name>
<keyword evidence="4" id="KW-1185">Reference proteome</keyword>
<dbReference type="InterPro" id="IPR051803">
    <property type="entry name" value="TA_system_RelE-like_toxin"/>
</dbReference>
<proteinExistence type="inferred from homology"/>
<protein>
    <recommendedName>
        <fullName evidence="5">Plasmid stabilization protein</fullName>
    </recommendedName>
</protein>
<organism evidence="3 4">
    <name type="scientific">Roseivirga ehrenbergii (strain DSM 102268 / JCM 13514 / KCTC 12282 / NCIMB 14502 / KMM 6017)</name>
    <dbReference type="NCBI Taxonomy" id="279360"/>
    <lineage>
        <taxon>Bacteria</taxon>
        <taxon>Pseudomonadati</taxon>
        <taxon>Bacteroidota</taxon>
        <taxon>Cytophagia</taxon>
        <taxon>Cytophagales</taxon>
        <taxon>Roseivirgaceae</taxon>
        <taxon>Roseivirga</taxon>
    </lineage>
</organism>
<dbReference type="RefSeq" id="WP_062588905.1">
    <property type="nucleotide sequence ID" value="NZ_LQZQ01000002.1"/>
</dbReference>
<dbReference type="STRING" id="279360.MB14_14015"/>
<evidence type="ECO:0000313" key="3">
    <source>
        <dbReference type="EMBL" id="KYG81694.1"/>
    </source>
</evidence>
<dbReference type="PANTHER" id="PTHR33755">
    <property type="entry name" value="TOXIN PARE1-RELATED"/>
    <property type="match status" value="1"/>
</dbReference>
<evidence type="ECO:0008006" key="5">
    <source>
        <dbReference type="Google" id="ProtNLM"/>
    </source>
</evidence>
<dbReference type="AlphaFoldDB" id="A0A150XSL9"/>
<sequence length="104" mass="12330">MKEVQWTETAKKTLQETSDFILELWNSNVNDGFVEQLEYRINQLQNNPELGTAFQNTQIRKLVIHKTVSLFYTNTPKYIKLLVIWDNRQNSDKLLDKLTDANKR</sequence>
<evidence type="ECO:0000256" key="2">
    <source>
        <dbReference type="ARBA" id="ARBA00022649"/>
    </source>
</evidence>